<evidence type="ECO:0000313" key="3">
    <source>
        <dbReference type="Proteomes" id="UP000248916"/>
    </source>
</evidence>
<comment type="caution">
    <text evidence="2">The sequence shown here is derived from an EMBL/GenBank/DDBJ whole genome shotgun (WGS) entry which is preliminary data.</text>
</comment>
<protein>
    <submittedName>
        <fullName evidence="2">Glycosyl transferase family 2</fullName>
    </submittedName>
</protein>
<evidence type="ECO:0000256" key="1">
    <source>
        <dbReference type="SAM" id="MobiDB-lite"/>
    </source>
</evidence>
<name>A0A2W7N821_9RHOB</name>
<keyword evidence="3" id="KW-1185">Reference proteome</keyword>
<dbReference type="EMBL" id="QKZL01000014">
    <property type="protein sequence ID" value="PZX14347.1"/>
    <property type="molecule type" value="Genomic_DNA"/>
</dbReference>
<keyword evidence="2" id="KW-0808">Transferase</keyword>
<feature type="region of interest" description="Disordered" evidence="1">
    <location>
        <begin position="304"/>
        <end position="324"/>
    </location>
</feature>
<dbReference type="GO" id="GO:0016740">
    <property type="term" value="F:transferase activity"/>
    <property type="evidence" value="ECO:0007669"/>
    <property type="project" value="UniProtKB-KW"/>
</dbReference>
<dbReference type="OrthoDB" id="565316at2"/>
<feature type="region of interest" description="Disordered" evidence="1">
    <location>
        <begin position="592"/>
        <end position="650"/>
    </location>
</feature>
<proteinExistence type="predicted"/>
<accession>A0A2W7N821</accession>
<feature type="compositionally biased region" description="Low complexity" evidence="1">
    <location>
        <begin position="620"/>
        <end position="629"/>
    </location>
</feature>
<dbReference type="Pfam" id="PF13704">
    <property type="entry name" value="Glyco_tranf_2_4"/>
    <property type="match status" value="1"/>
</dbReference>
<gene>
    <name evidence="2" type="ORF">LX81_02930</name>
</gene>
<evidence type="ECO:0000313" key="2">
    <source>
        <dbReference type="EMBL" id="PZX14347.1"/>
    </source>
</evidence>
<feature type="compositionally biased region" description="Basic and acidic residues" evidence="1">
    <location>
        <begin position="635"/>
        <end position="650"/>
    </location>
</feature>
<dbReference type="RefSeq" id="WP_111538029.1">
    <property type="nucleotide sequence ID" value="NZ_QKZL01000014.1"/>
</dbReference>
<dbReference type="Proteomes" id="UP000248916">
    <property type="component" value="Unassembled WGS sequence"/>
</dbReference>
<reference evidence="2 3" key="1">
    <citation type="submission" date="2018-06" db="EMBL/GenBank/DDBJ databases">
        <title>Genomic Encyclopedia of Archaeal and Bacterial Type Strains, Phase II (KMG-II): from individual species to whole genera.</title>
        <authorList>
            <person name="Goeker M."/>
        </authorList>
    </citation>
    <scope>NUCLEOTIDE SEQUENCE [LARGE SCALE GENOMIC DNA]</scope>
    <source>
        <strain evidence="2 3">DSM 22009</strain>
    </source>
</reference>
<dbReference type="AlphaFoldDB" id="A0A2W7N821"/>
<organism evidence="2 3">
    <name type="scientific">Palleronia aestuarii</name>
    <dbReference type="NCBI Taxonomy" id="568105"/>
    <lineage>
        <taxon>Bacteria</taxon>
        <taxon>Pseudomonadati</taxon>
        <taxon>Pseudomonadota</taxon>
        <taxon>Alphaproteobacteria</taxon>
        <taxon>Rhodobacterales</taxon>
        <taxon>Roseobacteraceae</taxon>
        <taxon>Palleronia</taxon>
    </lineage>
</organism>
<sequence>MSGERPRLVMTLLVRDEADIVALNVAWHLAQGVNHVIATDNGSTDGTADALRPFVRRGVLTLLNEPSTAYLQDVWATRMALMARDAFGAEWVFCNDADEFWRSPTGDLRDMLPDESDAAGILTCRRHNMIGPRDALGTGPFYDVLTCRADPPPPLPTGERTEAALLGPGPEAPYFYHALPPKLLLRTRGLQSVGRGAHSAGYDGTPPASRPVPIRIYHYPIRGRDMFERSVRRIGQAVRAAPEIPIGTSWKYRRWLAMTEATGTIWPAFRETLPGRARLRADLEAGRVRRDPTMVEALRRLDVPAPEAAPPRTGAERGAVPAPGDADGGRLILIAGAPAGGGEALADLLVRRGATPPRWRLAAETSEPDRIGAVHAAILAETGTGPDDPRPVPPGWFDTDAARHHRQTLLEMLIADFADLNDAVIADPAASRLLPLWRALAEEQGMDLTIFIPMRAPLDMAGGLRRDRGLPIAHGLHLWLRHVLDAETSSRGVRRCIVSHADLLSDPEGMCATLKAVCRPSWPRAHAEIDTRNVSTPSGTGHAAASEAEMMASPRIPDAVKEIHEALAALRSGAEIDGLAPTFDRVAAQMAETAPLPEPPAAPRSRPARNVVDDTDPWDRPAAPAAPDEPATPDRSLRQAVERWLGRTGR</sequence>